<comment type="caution">
    <text evidence="8">The sequence shown here is derived from an EMBL/GenBank/DDBJ whole genome shotgun (WGS) entry which is preliminary data.</text>
</comment>
<proteinExistence type="inferred from homology"/>
<feature type="transmembrane region" description="Helical" evidence="6">
    <location>
        <begin position="387"/>
        <end position="405"/>
    </location>
</feature>
<name>A0A2H0BU36_9BACT</name>
<dbReference type="PANTHER" id="PTHR12677:SF59">
    <property type="entry name" value="GOLGI APPARATUS MEMBRANE PROTEIN TVP38-RELATED"/>
    <property type="match status" value="1"/>
</dbReference>
<dbReference type="AlphaFoldDB" id="A0A2H0BU36"/>
<feature type="transmembrane region" description="Helical" evidence="6">
    <location>
        <begin position="329"/>
        <end position="349"/>
    </location>
</feature>
<sequence length="408" mass="45262">MKKENILSIIELLCVIIFFVVATFFAQKYAIEIKNSIGGGISGILLYIAINIFAVILAPISTLPLIPIASGMWGWFWAGIFSIIGWVVGAQIAFYISRRFGKPLVKKFVSLDKIGKIEDKIPEKNIFWTVVLLRMIIPVDLLSYGLGLFSKIKSIPFLFSTIFGVMPFAFIFAYVGTLSIKIQIIIGIEIMAAILVMLLYKKSSAKKILVLIAVLSVSLTLFVYKSEILLLIQNLKEISIQKPLFTALVLILSKTVLTPLGFPGTPLTLLSGSLFGKFFGTVIALIGNTLGATLAFLFSRYVFREYVQNKVLPKYPRILKYEKRFEQKALATVVLLRLIPVFPFNGLNFLLGVLNIPLRKYVFASFIGMIPGTALFVYFGESLGSMSLVNILIAIGGILLLTYIGKKI</sequence>
<keyword evidence="2 6" id="KW-1003">Cell membrane</keyword>
<dbReference type="Pfam" id="PF09335">
    <property type="entry name" value="VTT_dom"/>
    <property type="match status" value="2"/>
</dbReference>
<feature type="transmembrane region" description="Helical" evidence="6">
    <location>
        <begin position="37"/>
        <end position="60"/>
    </location>
</feature>
<evidence type="ECO:0000313" key="8">
    <source>
        <dbReference type="EMBL" id="PIP61029.1"/>
    </source>
</evidence>
<keyword evidence="3 6" id="KW-0812">Transmembrane</keyword>
<feature type="transmembrane region" description="Helical" evidence="6">
    <location>
        <begin position="206"/>
        <end position="224"/>
    </location>
</feature>
<evidence type="ECO:0000256" key="3">
    <source>
        <dbReference type="ARBA" id="ARBA00022692"/>
    </source>
</evidence>
<evidence type="ECO:0000256" key="1">
    <source>
        <dbReference type="ARBA" id="ARBA00004651"/>
    </source>
</evidence>
<keyword evidence="5 6" id="KW-0472">Membrane</keyword>
<feature type="transmembrane region" description="Helical" evidence="6">
    <location>
        <begin position="244"/>
        <end position="262"/>
    </location>
</feature>
<dbReference type="GO" id="GO:0005886">
    <property type="term" value="C:plasma membrane"/>
    <property type="evidence" value="ECO:0007669"/>
    <property type="project" value="UniProtKB-SubCell"/>
</dbReference>
<comment type="subcellular location">
    <subcellularLocation>
        <location evidence="1 6">Cell membrane</location>
        <topology evidence="1 6">Multi-pass membrane protein</topology>
    </subcellularLocation>
</comment>
<evidence type="ECO:0000256" key="4">
    <source>
        <dbReference type="ARBA" id="ARBA00022989"/>
    </source>
</evidence>
<feature type="domain" description="VTT" evidence="7">
    <location>
        <begin position="262"/>
        <end position="381"/>
    </location>
</feature>
<reference evidence="8 9" key="1">
    <citation type="submission" date="2017-09" db="EMBL/GenBank/DDBJ databases">
        <title>Depth-based differentiation of microbial function through sediment-hosted aquifers and enrichment of novel symbionts in the deep terrestrial subsurface.</title>
        <authorList>
            <person name="Probst A.J."/>
            <person name="Ladd B."/>
            <person name="Jarett J.K."/>
            <person name="Geller-Mcgrath D.E."/>
            <person name="Sieber C.M."/>
            <person name="Emerson J.B."/>
            <person name="Anantharaman K."/>
            <person name="Thomas B.C."/>
            <person name="Malmstrom R."/>
            <person name="Stieglmeier M."/>
            <person name="Klingl A."/>
            <person name="Woyke T."/>
            <person name="Ryan C.M."/>
            <person name="Banfield J.F."/>
        </authorList>
    </citation>
    <scope>NUCLEOTIDE SEQUENCE [LARGE SCALE GENOMIC DNA]</scope>
    <source>
        <strain evidence="8">CG22_combo_CG10-13_8_21_14_all_38_20</strain>
    </source>
</reference>
<evidence type="ECO:0000256" key="2">
    <source>
        <dbReference type="ARBA" id="ARBA00022475"/>
    </source>
</evidence>
<evidence type="ECO:0000259" key="7">
    <source>
        <dbReference type="Pfam" id="PF09335"/>
    </source>
</evidence>
<feature type="transmembrane region" description="Helical" evidence="6">
    <location>
        <begin position="72"/>
        <end position="96"/>
    </location>
</feature>
<comment type="caution">
    <text evidence="6">Lacks conserved residue(s) required for the propagation of feature annotation.</text>
</comment>
<feature type="transmembrane region" description="Helical" evidence="6">
    <location>
        <begin position="361"/>
        <end position="380"/>
    </location>
</feature>
<feature type="transmembrane region" description="Helical" evidence="6">
    <location>
        <begin position="6"/>
        <end position="25"/>
    </location>
</feature>
<feature type="transmembrane region" description="Helical" evidence="6">
    <location>
        <begin position="182"/>
        <end position="200"/>
    </location>
</feature>
<feature type="transmembrane region" description="Helical" evidence="6">
    <location>
        <begin position="274"/>
        <end position="298"/>
    </location>
</feature>
<feature type="transmembrane region" description="Helical" evidence="6">
    <location>
        <begin position="155"/>
        <end position="175"/>
    </location>
</feature>
<dbReference type="InterPro" id="IPR015414">
    <property type="entry name" value="TMEM64"/>
</dbReference>
<dbReference type="EMBL" id="PCTA01000036">
    <property type="protein sequence ID" value="PIP61029.1"/>
    <property type="molecule type" value="Genomic_DNA"/>
</dbReference>
<comment type="similarity">
    <text evidence="6">Belongs to the TVP38/TMEM64 family.</text>
</comment>
<dbReference type="Proteomes" id="UP000231246">
    <property type="component" value="Unassembled WGS sequence"/>
</dbReference>
<keyword evidence="4 6" id="KW-1133">Transmembrane helix</keyword>
<accession>A0A2H0BU36</accession>
<evidence type="ECO:0000256" key="5">
    <source>
        <dbReference type="ARBA" id="ARBA00023136"/>
    </source>
</evidence>
<gene>
    <name evidence="8" type="ORF">COW99_06255</name>
</gene>
<feature type="domain" description="VTT" evidence="7">
    <location>
        <begin position="68"/>
        <end position="177"/>
    </location>
</feature>
<feature type="transmembrane region" description="Helical" evidence="6">
    <location>
        <begin position="126"/>
        <end position="149"/>
    </location>
</feature>
<evidence type="ECO:0000256" key="6">
    <source>
        <dbReference type="RuleBase" id="RU366058"/>
    </source>
</evidence>
<dbReference type="InterPro" id="IPR032816">
    <property type="entry name" value="VTT_dom"/>
</dbReference>
<protein>
    <recommendedName>
        <fullName evidence="6">TVP38/TMEM64 family membrane protein</fullName>
    </recommendedName>
</protein>
<evidence type="ECO:0000313" key="9">
    <source>
        <dbReference type="Proteomes" id="UP000231246"/>
    </source>
</evidence>
<dbReference type="PANTHER" id="PTHR12677">
    <property type="entry name" value="GOLGI APPARATUS MEMBRANE PROTEIN TVP38-RELATED"/>
    <property type="match status" value="1"/>
</dbReference>
<organism evidence="8 9">
    <name type="scientific">Candidatus Roizmanbacteria bacterium CG22_combo_CG10-13_8_21_14_all_38_20</name>
    <dbReference type="NCBI Taxonomy" id="1974862"/>
    <lineage>
        <taxon>Bacteria</taxon>
        <taxon>Candidatus Roizmaniibacteriota</taxon>
    </lineage>
</organism>